<dbReference type="GO" id="GO:0005524">
    <property type="term" value="F:ATP binding"/>
    <property type="evidence" value="ECO:0007669"/>
    <property type="project" value="UniProtKB-KW"/>
</dbReference>
<evidence type="ECO:0000313" key="11">
    <source>
        <dbReference type="EMBL" id="AZQ54008.1"/>
    </source>
</evidence>
<dbReference type="InterPro" id="IPR029016">
    <property type="entry name" value="GAF-like_dom_sf"/>
</dbReference>
<keyword evidence="5" id="KW-0547">Nucleotide-binding</keyword>
<keyword evidence="8" id="KW-0902">Two-component regulatory system</keyword>
<evidence type="ECO:0000256" key="3">
    <source>
        <dbReference type="ARBA" id="ARBA00022553"/>
    </source>
</evidence>
<dbReference type="SMART" id="SM00388">
    <property type="entry name" value="HisKA"/>
    <property type="match status" value="1"/>
</dbReference>
<evidence type="ECO:0000256" key="7">
    <source>
        <dbReference type="ARBA" id="ARBA00022840"/>
    </source>
</evidence>
<dbReference type="Pfam" id="PF02518">
    <property type="entry name" value="HATPase_c"/>
    <property type="match status" value="1"/>
</dbReference>
<evidence type="ECO:0000256" key="1">
    <source>
        <dbReference type="ARBA" id="ARBA00000085"/>
    </source>
</evidence>
<dbReference type="SMART" id="SM00387">
    <property type="entry name" value="HATPase_c"/>
    <property type="match status" value="1"/>
</dbReference>
<dbReference type="AlphaFoldDB" id="A0A3Q9F6W0"/>
<dbReference type="SUPFAM" id="SSF55781">
    <property type="entry name" value="GAF domain-like"/>
    <property type="match status" value="1"/>
</dbReference>
<evidence type="ECO:0000256" key="6">
    <source>
        <dbReference type="ARBA" id="ARBA00022777"/>
    </source>
</evidence>
<evidence type="ECO:0000256" key="9">
    <source>
        <dbReference type="SAM" id="Coils"/>
    </source>
</evidence>
<evidence type="ECO:0000256" key="4">
    <source>
        <dbReference type="ARBA" id="ARBA00022679"/>
    </source>
</evidence>
<dbReference type="InterPro" id="IPR003594">
    <property type="entry name" value="HATPase_dom"/>
</dbReference>
<dbReference type="PANTHER" id="PTHR43065">
    <property type="entry name" value="SENSOR HISTIDINE KINASE"/>
    <property type="match status" value="1"/>
</dbReference>
<proteinExistence type="predicted"/>
<dbReference type="Gene3D" id="3.30.450.40">
    <property type="match status" value="1"/>
</dbReference>
<accession>A0A3Q9F6W0</accession>
<organism evidence="11 12">
    <name type="scientific">Burkholderia cenocepacia</name>
    <dbReference type="NCBI Taxonomy" id="95486"/>
    <lineage>
        <taxon>Bacteria</taxon>
        <taxon>Pseudomonadati</taxon>
        <taxon>Pseudomonadota</taxon>
        <taxon>Betaproteobacteria</taxon>
        <taxon>Burkholderiales</taxon>
        <taxon>Burkholderiaceae</taxon>
        <taxon>Burkholderia</taxon>
        <taxon>Burkholderia cepacia complex</taxon>
    </lineage>
</organism>
<dbReference type="PROSITE" id="PS50109">
    <property type="entry name" value="HIS_KIN"/>
    <property type="match status" value="1"/>
</dbReference>
<evidence type="ECO:0000256" key="8">
    <source>
        <dbReference type="ARBA" id="ARBA00023012"/>
    </source>
</evidence>
<dbReference type="Gene3D" id="1.10.287.130">
    <property type="match status" value="1"/>
</dbReference>
<dbReference type="InterPro" id="IPR004358">
    <property type="entry name" value="Sig_transdc_His_kin-like_C"/>
</dbReference>
<keyword evidence="4" id="KW-0808">Transferase</keyword>
<comment type="catalytic activity">
    <reaction evidence="1">
        <text>ATP + protein L-histidine = ADP + protein N-phospho-L-histidine.</text>
        <dbReference type="EC" id="2.7.13.3"/>
    </reaction>
</comment>
<keyword evidence="3" id="KW-0597">Phosphoprotein</keyword>
<feature type="coiled-coil region" evidence="9">
    <location>
        <begin position="201"/>
        <end position="235"/>
    </location>
</feature>
<keyword evidence="9" id="KW-0175">Coiled coil</keyword>
<name>A0A3Q9F6W0_9BURK</name>
<gene>
    <name evidence="11" type="ORF">D5R55_23870</name>
</gene>
<evidence type="ECO:0000256" key="5">
    <source>
        <dbReference type="ARBA" id="ARBA00022741"/>
    </source>
</evidence>
<sequence>MTNELDDACSTLAARTPWKSLADPSDAEAGPAFDELVSQSRLSVDMRVLRDVSRAMAHEASPATRVATLLESALRGAAATWGVIAVLRDGGWEAAAVATAANVPHAERRPVDRLPVPIIAAAVHLRNGLVLHDACAADHWRTDDYVRRRKPRSVICMPIRCNGELIGALYLEHGDLPGRFTPAKAALVEIIAPHAGCVLENLRLRDELDAQRTRLDSVEAAMRETQAEMDRTSRLTAYGELAASIVHEVAQPITAIDTSARAGLKWLDRGAPNIEAAREMLAHICACTVRARTIIGALRARARRAAPVCAVFDLADALREAAEILESTLDAMKVNLRVDGCASAIPMRGERVSLQQAIISLLMNGAESMIGTPDGKRVIVLTCESARNLVRIRIDDNGDGFDPQLAERLFEPLFTTKPHGMGMGLAICKSIVEAHHGQLDLAPREQGGTRATVTLPVASM</sequence>
<feature type="domain" description="Histidine kinase" evidence="10">
    <location>
        <begin position="244"/>
        <end position="459"/>
    </location>
</feature>
<dbReference type="Gene3D" id="3.30.565.10">
    <property type="entry name" value="Histidine kinase-like ATPase, C-terminal domain"/>
    <property type="match status" value="1"/>
</dbReference>
<dbReference type="InterPro" id="IPR036097">
    <property type="entry name" value="HisK_dim/P_sf"/>
</dbReference>
<dbReference type="CDD" id="cd00082">
    <property type="entry name" value="HisKA"/>
    <property type="match status" value="1"/>
</dbReference>
<dbReference type="PRINTS" id="PR00344">
    <property type="entry name" value="BCTRLSENSOR"/>
</dbReference>
<dbReference type="PANTHER" id="PTHR43065:SF10">
    <property type="entry name" value="PEROXIDE STRESS-ACTIVATED HISTIDINE KINASE MAK3"/>
    <property type="match status" value="1"/>
</dbReference>
<dbReference type="Proteomes" id="UP000277191">
    <property type="component" value="Chromosome 3"/>
</dbReference>
<keyword evidence="6 11" id="KW-0418">Kinase</keyword>
<dbReference type="SMART" id="SM00065">
    <property type="entry name" value="GAF"/>
    <property type="match status" value="1"/>
</dbReference>
<dbReference type="SUPFAM" id="SSF47384">
    <property type="entry name" value="Homodimeric domain of signal transducing histidine kinase"/>
    <property type="match status" value="1"/>
</dbReference>
<dbReference type="EMBL" id="CP034547">
    <property type="protein sequence ID" value="AZQ54008.1"/>
    <property type="molecule type" value="Genomic_DNA"/>
</dbReference>
<reference evidence="11 12" key="1">
    <citation type="submission" date="2018-12" db="EMBL/GenBank/DDBJ databases">
        <title>Cadmium resistance mechanism in endophytic bacteria Burkholderia cenocepacia YG-3.</title>
        <authorList>
            <person name="Zhang X."/>
            <person name="Wang X."/>
            <person name="Zhu Y."/>
        </authorList>
    </citation>
    <scope>NUCLEOTIDE SEQUENCE [LARGE SCALE GENOMIC DNA]</scope>
    <source>
        <strain evidence="11 12">YG-3</strain>
    </source>
</reference>
<dbReference type="RefSeq" id="WP_126366476.1">
    <property type="nucleotide sequence ID" value="NZ_CP034547.1"/>
</dbReference>
<dbReference type="GO" id="GO:0000155">
    <property type="term" value="F:phosphorelay sensor kinase activity"/>
    <property type="evidence" value="ECO:0007669"/>
    <property type="project" value="InterPro"/>
</dbReference>
<evidence type="ECO:0000256" key="2">
    <source>
        <dbReference type="ARBA" id="ARBA00012438"/>
    </source>
</evidence>
<dbReference type="InterPro" id="IPR036890">
    <property type="entry name" value="HATPase_C_sf"/>
</dbReference>
<keyword evidence="7" id="KW-0067">ATP-binding</keyword>
<dbReference type="InterPro" id="IPR003661">
    <property type="entry name" value="HisK_dim/P_dom"/>
</dbReference>
<dbReference type="SUPFAM" id="SSF55874">
    <property type="entry name" value="ATPase domain of HSP90 chaperone/DNA topoisomerase II/histidine kinase"/>
    <property type="match status" value="1"/>
</dbReference>
<dbReference type="InterPro" id="IPR005467">
    <property type="entry name" value="His_kinase_dom"/>
</dbReference>
<dbReference type="InterPro" id="IPR003018">
    <property type="entry name" value="GAF"/>
</dbReference>
<evidence type="ECO:0000259" key="10">
    <source>
        <dbReference type="PROSITE" id="PS50109"/>
    </source>
</evidence>
<protein>
    <recommendedName>
        <fullName evidence="2">histidine kinase</fullName>
        <ecNumber evidence="2">2.7.13.3</ecNumber>
    </recommendedName>
</protein>
<dbReference type="EC" id="2.7.13.3" evidence="2"/>
<dbReference type="Pfam" id="PF01590">
    <property type="entry name" value="GAF"/>
    <property type="match status" value="1"/>
</dbReference>
<evidence type="ECO:0000313" key="12">
    <source>
        <dbReference type="Proteomes" id="UP000277191"/>
    </source>
</evidence>